<comment type="caution">
    <text evidence="1">The sequence shown here is derived from an EMBL/GenBank/DDBJ whole genome shotgun (WGS) entry which is preliminary data.</text>
</comment>
<gene>
    <name evidence="1" type="ORF">HZH66_004237</name>
</gene>
<dbReference type="AlphaFoldDB" id="A0A834KJQ9"/>
<dbReference type="Proteomes" id="UP000614350">
    <property type="component" value="Unassembled WGS sequence"/>
</dbReference>
<dbReference type="EMBL" id="JACSEA010000003">
    <property type="protein sequence ID" value="KAF7405331.1"/>
    <property type="molecule type" value="Genomic_DNA"/>
</dbReference>
<sequence>METFLHGGIAHWLPRLSLFDGLRKNERGSGWRVGCGGSGSSSSSSSSSSVVIVEVEVVVEVVIAAAVVVIVVVKEEEKEEKEEVGEEKFCPVRSIVRNEGKAKYRTLTSSPIVTTKPPRLSPMP</sequence>
<protein>
    <submittedName>
        <fullName evidence="1">Uncharacterized protein</fullName>
    </submittedName>
</protein>
<name>A0A834KJQ9_VESVU</name>
<keyword evidence="2" id="KW-1185">Reference proteome</keyword>
<proteinExistence type="predicted"/>
<organism evidence="1 2">
    <name type="scientific">Vespula vulgaris</name>
    <name type="common">Yellow jacket</name>
    <name type="synonym">Wasp</name>
    <dbReference type="NCBI Taxonomy" id="7454"/>
    <lineage>
        <taxon>Eukaryota</taxon>
        <taxon>Metazoa</taxon>
        <taxon>Ecdysozoa</taxon>
        <taxon>Arthropoda</taxon>
        <taxon>Hexapoda</taxon>
        <taxon>Insecta</taxon>
        <taxon>Pterygota</taxon>
        <taxon>Neoptera</taxon>
        <taxon>Endopterygota</taxon>
        <taxon>Hymenoptera</taxon>
        <taxon>Apocrita</taxon>
        <taxon>Aculeata</taxon>
        <taxon>Vespoidea</taxon>
        <taxon>Vespidae</taxon>
        <taxon>Vespinae</taxon>
        <taxon>Vespula</taxon>
    </lineage>
</organism>
<reference evidence="1" key="1">
    <citation type="journal article" date="2020" name="G3 (Bethesda)">
        <title>High-Quality Assemblies for Three Invasive Social Wasps from the &lt;i&gt;Vespula&lt;/i&gt; Genus.</title>
        <authorList>
            <person name="Harrop T.W.R."/>
            <person name="Guhlin J."/>
            <person name="McLaughlin G.M."/>
            <person name="Permina E."/>
            <person name="Stockwell P."/>
            <person name="Gilligan J."/>
            <person name="Le Lec M.F."/>
            <person name="Gruber M.A.M."/>
            <person name="Quinn O."/>
            <person name="Lovegrove M."/>
            <person name="Duncan E.J."/>
            <person name="Remnant E.J."/>
            <person name="Van Eeckhoven J."/>
            <person name="Graham B."/>
            <person name="Knapp R.A."/>
            <person name="Langford K.W."/>
            <person name="Kronenberg Z."/>
            <person name="Press M.O."/>
            <person name="Eacker S.M."/>
            <person name="Wilson-Rankin E.E."/>
            <person name="Purcell J."/>
            <person name="Lester P.J."/>
            <person name="Dearden P.K."/>
        </authorList>
    </citation>
    <scope>NUCLEOTIDE SEQUENCE</scope>
    <source>
        <strain evidence="1">Marl-1</strain>
    </source>
</reference>
<evidence type="ECO:0000313" key="1">
    <source>
        <dbReference type="EMBL" id="KAF7405331.1"/>
    </source>
</evidence>
<evidence type="ECO:0000313" key="2">
    <source>
        <dbReference type="Proteomes" id="UP000614350"/>
    </source>
</evidence>
<accession>A0A834KJQ9</accession>